<keyword evidence="8 10" id="KW-0560">Oxidoreductase</keyword>
<dbReference type="CDD" id="cd06199">
    <property type="entry name" value="SiR"/>
    <property type="match status" value="1"/>
</dbReference>
<dbReference type="SUPFAM" id="SSF52343">
    <property type="entry name" value="Ferredoxin reductase-like, C-terminal NADP-linked domain"/>
    <property type="match status" value="1"/>
</dbReference>
<dbReference type="Pfam" id="PF00258">
    <property type="entry name" value="Flavodoxin_1"/>
    <property type="match status" value="1"/>
</dbReference>
<dbReference type="InterPro" id="IPR003097">
    <property type="entry name" value="CysJ-like_FAD-binding"/>
</dbReference>
<feature type="domain" description="FAD-binding FR-type" evidence="12">
    <location>
        <begin position="233"/>
        <end position="449"/>
    </location>
</feature>
<dbReference type="InterPro" id="IPR001433">
    <property type="entry name" value="OxRdtase_FAD/NAD-bd"/>
</dbReference>
<dbReference type="InterPro" id="IPR017927">
    <property type="entry name" value="FAD-bd_FR_type"/>
</dbReference>
<dbReference type="InterPro" id="IPR001226">
    <property type="entry name" value="Flavodoxin_CS"/>
</dbReference>
<evidence type="ECO:0000256" key="6">
    <source>
        <dbReference type="ARBA" id="ARBA00022857"/>
    </source>
</evidence>
<dbReference type="SUPFAM" id="SSF63380">
    <property type="entry name" value="Riboflavin synthase domain-like"/>
    <property type="match status" value="1"/>
</dbReference>
<dbReference type="EC" id="1.8.1.2" evidence="10"/>
<evidence type="ECO:0000313" key="13">
    <source>
        <dbReference type="EMBL" id="GAA5192202.1"/>
    </source>
</evidence>
<evidence type="ECO:0000256" key="10">
    <source>
        <dbReference type="PIRNR" id="PIRNR000207"/>
    </source>
</evidence>
<keyword evidence="6 10" id="KW-0521">NADP</keyword>
<name>A0ABP9S8U0_9GAMM</name>
<dbReference type="Gene3D" id="3.40.50.360">
    <property type="match status" value="1"/>
</dbReference>
<dbReference type="InterPro" id="IPR008254">
    <property type="entry name" value="Flavodoxin/NO_synth"/>
</dbReference>
<evidence type="ECO:0000256" key="3">
    <source>
        <dbReference type="ARBA" id="ARBA00022630"/>
    </source>
</evidence>
<dbReference type="PRINTS" id="PR00371">
    <property type="entry name" value="FPNCR"/>
</dbReference>
<dbReference type="InterPro" id="IPR010199">
    <property type="entry name" value="CysJ"/>
</dbReference>
<dbReference type="PANTHER" id="PTHR19384">
    <property type="entry name" value="NITRIC OXIDE SYNTHASE-RELATED"/>
    <property type="match status" value="1"/>
</dbReference>
<dbReference type="Gene3D" id="3.40.50.80">
    <property type="entry name" value="Nucleotide-binding domain of ferredoxin-NADP reductase (FNR) module"/>
    <property type="match status" value="1"/>
</dbReference>
<dbReference type="PRINTS" id="PR00369">
    <property type="entry name" value="FLAVODOXIN"/>
</dbReference>
<organism evidence="13 14">
    <name type="scientific">Ferrimonas gelatinilytica</name>
    <dbReference type="NCBI Taxonomy" id="1255257"/>
    <lineage>
        <taxon>Bacteria</taxon>
        <taxon>Pseudomonadati</taxon>
        <taxon>Pseudomonadota</taxon>
        <taxon>Gammaproteobacteria</taxon>
        <taxon>Alteromonadales</taxon>
        <taxon>Ferrimonadaceae</taxon>
        <taxon>Ferrimonas</taxon>
    </lineage>
</organism>
<dbReference type="Pfam" id="PF00175">
    <property type="entry name" value="NAD_binding_1"/>
    <property type="match status" value="1"/>
</dbReference>
<dbReference type="PROSITE" id="PS00201">
    <property type="entry name" value="FLAVODOXIN"/>
    <property type="match status" value="1"/>
</dbReference>
<dbReference type="PANTHER" id="PTHR19384:SF128">
    <property type="entry name" value="NADPH OXIDOREDUCTASE A"/>
    <property type="match status" value="1"/>
</dbReference>
<proteinExistence type="predicted"/>
<dbReference type="InterPro" id="IPR001094">
    <property type="entry name" value="Flavdoxin-like"/>
</dbReference>
<sequence>MLKALEAGAALLAPEQIQTLRTLTAGLSPVQAAWISGYLAAVAEQGEGTLGQPGVAVPPSSSAALTILYASQTGNTRGLAKALAAKAESEGLRVQLCTMGQYKPKQLKGERQLLLLTSTHGEGDPPDDALAFHKFLFSSRAPRLEGLRYSVLALGDSSYDRFCQTGREFDNRLQELGATRLAERVECDVDFEQAAAGWQSAVLARVEKTPDGVTQGGGQVVPFAASVPSYSRTHPYHATLLVSQKITGRDSTKDVRHVELDLGDSGLRYQPGDALGVWMENDPALVSALLAATGLDGDIAVEGIPLATRLEKEQELTLLHPALVQGWAALAQSEALRQIGADGPTLRDFMRSHQLLDLAEAYPVTLSGPEGARTLLGLLRKLTPRLYSIASSQSEVEQEVHLTVALVHHNGRAEGGERLGTVSGAFARRLGEGAEVRVYVEPNEHFRLPADDQTPIIMIGPGTGIAPFRAFLQERDARGAQGENWLFFGNPHFTDDFLYQSEWQDYVRRGVLTRIDLAFSRDQPEKIYVQDRIRERGAEIFAWLERGAHLYLCGEMRRMARDVEQALHELIVEHGGRSETEADSYLEALREAQRFQKDVY</sequence>
<dbReference type="PIRSF" id="PIRSF000207">
    <property type="entry name" value="SiR-FP_CysJ"/>
    <property type="match status" value="1"/>
</dbReference>
<dbReference type="InterPro" id="IPR001709">
    <property type="entry name" value="Flavoprot_Pyr_Nucl_cyt_Rdtase"/>
</dbReference>
<evidence type="ECO:0000256" key="2">
    <source>
        <dbReference type="ARBA" id="ARBA00022605"/>
    </source>
</evidence>
<accession>A0ABP9S8U0</accession>
<keyword evidence="2 10" id="KW-0028">Amino-acid biosynthesis</keyword>
<dbReference type="SUPFAM" id="SSF52218">
    <property type="entry name" value="Flavoproteins"/>
    <property type="match status" value="1"/>
</dbReference>
<dbReference type="InterPro" id="IPR023173">
    <property type="entry name" value="NADPH_Cyt_P450_Rdtase_alpha"/>
</dbReference>
<comment type="function">
    <text evidence="10">Component of the sulfite reductase complex that catalyzes the 6-electron reduction of sulfite to sulfide. This is one of several activities required for the biosynthesis of L-cysteine from sulfate. The flavoprotein component catalyzes the electron flow from NADPH -&gt; FAD -&gt; FMN to the hemoprotein component.</text>
</comment>
<evidence type="ECO:0000256" key="5">
    <source>
        <dbReference type="ARBA" id="ARBA00022827"/>
    </source>
</evidence>
<dbReference type="InterPro" id="IPR017938">
    <property type="entry name" value="Riboflavin_synthase-like_b-brl"/>
</dbReference>
<evidence type="ECO:0000256" key="8">
    <source>
        <dbReference type="ARBA" id="ARBA00023002"/>
    </source>
</evidence>
<dbReference type="Gene3D" id="1.20.990.10">
    <property type="entry name" value="NADPH-cytochrome p450 Reductase, Chain A, domain 3"/>
    <property type="match status" value="1"/>
</dbReference>
<dbReference type="NCBIfam" id="TIGR01931">
    <property type="entry name" value="cysJ"/>
    <property type="match status" value="1"/>
</dbReference>
<evidence type="ECO:0000256" key="4">
    <source>
        <dbReference type="ARBA" id="ARBA00022643"/>
    </source>
</evidence>
<feature type="domain" description="Flavodoxin-like" evidence="11">
    <location>
        <begin position="65"/>
        <end position="203"/>
    </location>
</feature>
<dbReference type="InterPro" id="IPR029039">
    <property type="entry name" value="Flavoprotein-like_sf"/>
</dbReference>
<comment type="cofactor">
    <cofactor evidence="10">
        <name>FMN</name>
        <dbReference type="ChEBI" id="CHEBI:58210"/>
    </cofactor>
    <text evidence="10">Binds 1 FMN per subunit.</text>
</comment>
<keyword evidence="5 10" id="KW-0274">FAD</keyword>
<keyword evidence="7 10" id="KW-0249">Electron transport</keyword>
<evidence type="ECO:0000256" key="9">
    <source>
        <dbReference type="ARBA" id="ARBA00023192"/>
    </source>
</evidence>
<dbReference type="InterPro" id="IPR039261">
    <property type="entry name" value="FNR_nucleotide-bd"/>
</dbReference>
<comment type="cofactor">
    <cofactor evidence="10">
        <name>FAD</name>
        <dbReference type="ChEBI" id="CHEBI:57692"/>
    </cofactor>
    <text evidence="10">Binds 1 FAD per subunit.</text>
</comment>
<keyword evidence="14" id="KW-1185">Reference proteome</keyword>
<comment type="subunit">
    <text evidence="10">Alpha(8)-beta(8). The alpha component is a flavoprotein, the beta component is a hemoprotein.</text>
</comment>
<dbReference type="PROSITE" id="PS50902">
    <property type="entry name" value="FLAVODOXIN_LIKE"/>
    <property type="match status" value="1"/>
</dbReference>
<evidence type="ECO:0000256" key="7">
    <source>
        <dbReference type="ARBA" id="ARBA00022982"/>
    </source>
</evidence>
<keyword evidence="9 10" id="KW-0198">Cysteine biosynthesis</keyword>
<dbReference type="EMBL" id="BAABLF010000013">
    <property type="protein sequence ID" value="GAA5192202.1"/>
    <property type="molecule type" value="Genomic_DNA"/>
</dbReference>
<evidence type="ECO:0000259" key="12">
    <source>
        <dbReference type="PROSITE" id="PS51384"/>
    </source>
</evidence>
<evidence type="ECO:0000259" key="11">
    <source>
        <dbReference type="PROSITE" id="PS50902"/>
    </source>
</evidence>
<dbReference type="Proteomes" id="UP001501600">
    <property type="component" value="Unassembled WGS sequence"/>
</dbReference>
<evidence type="ECO:0000313" key="14">
    <source>
        <dbReference type="Proteomes" id="UP001501600"/>
    </source>
</evidence>
<reference evidence="14" key="1">
    <citation type="journal article" date="2019" name="Int. J. Syst. Evol. Microbiol.">
        <title>The Global Catalogue of Microorganisms (GCM) 10K type strain sequencing project: providing services to taxonomists for standard genome sequencing and annotation.</title>
        <authorList>
            <consortium name="The Broad Institute Genomics Platform"/>
            <consortium name="The Broad Institute Genome Sequencing Center for Infectious Disease"/>
            <person name="Wu L."/>
            <person name="Ma J."/>
        </authorList>
    </citation>
    <scope>NUCLEOTIDE SEQUENCE [LARGE SCALE GENOMIC DNA]</scope>
    <source>
        <strain evidence="14">JCM 18720</strain>
    </source>
</reference>
<comment type="caution">
    <text evidence="13">The sequence shown here is derived from an EMBL/GenBank/DDBJ whole genome shotgun (WGS) entry which is preliminary data.</text>
</comment>
<keyword evidence="3 10" id="KW-0285">Flavoprotein</keyword>
<dbReference type="PROSITE" id="PS51384">
    <property type="entry name" value="FAD_FR"/>
    <property type="match status" value="1"/>
</dbReference>
<evidence type="ECO:0000256" key="1">
    <source>
        <dbReference type="ARBA" id="ARBA00022448"/>
    </source>
</evidence>
<keyword evidence="4 10" id="KW-0288">FMN</keyword>
<dbReference type="Pfam" id="PF00667">
    <property type="entry name" value="FAD_binding_1"/>
    <property type="match status" value="2"/>
</dbReference>
<gene>
    <name evidence="13" type="ORF">GCM10025772_20810</name>
</gene>
<comment type="pathway">
    <text evidence="10">Sulfur metabolism; hydrogen sulfide biosynthesis; hydrogen sulfide from sulfite (NADPH route): step 1/1.</text>
</comment>
<keyword evidence="1 10" id="KW-0813">Transport</keyword>
<dbReference type="Gene3D" id="2.40.30.10">
    <property type="entry name" value="Translation factors"/>
    <property type="match status" value="1"/>
</dbReference>
<protein>
    <recommendedName>
        <fullName evidence="10">Sulfite reductase [NADPH] flavoprotein alpha-component</fullName>
        <shortName evidence="10">SiR-FP</shortName>
        <ecNumber evidence="10">1.8.1.2</ecNumber>
    </recommendedName>
</protein>
<comment type="catalytic activity">
    <reaction evidence="10">
        <text>hydrogen sulfide + 3 NADP(+) + 3 H2O = sulfite + 3 NADPH + 4 H(+)</text>
        <dbReference type="Rhea" id="RHEA:13801"/>
        <dbReference type="ChEBI" id="CHEBI:15377"/>
        <dbReference type="ChEBI" id="CHEBI:15378"/>
        <dbReference type="ChEBI" id="CHEBI:17359"/>
        <dbReference type="ChEBI" id="CHEBI:29919"/>
        <dbReference type="ChEBI" id="CHEBI:57783"/>
        <dbReference type="ChEBI" id="CHEBI:58349"/>
        <dbReference type="EC" id="1.8.1.2"/>
    </reaction>
</comment>